<accession>A0A7T3E6G6</accession>
<organism evidence="1 2">
    <name type="scientific">Sphingomonas paucimobilis</name>
    <name type="common">Pseudomonas paucimobilis</name>
    <dbReference type="NCBI Taxonomy" id="13689"/>
    <lineage>
        <taxon>Bacteria</taxon>
        <taxon>Pseudomonadati</taxon>
        <taxon>Pseudomonadota</taxon>
        <taxon>Alphaproteobacteria</taxon>
        <taxon>Sphingomonadales</taxon>
        <taxon>Sphingomonadaceae</taxon>
        <taxon>Sphingomonas</taxon>
    </lineage>
</organism>
<reference evidence="1 2" key="1">
    <citation type="submission" date="2020-12" db="EMBL/GenBank/DDBJ databases">
        <title>FDA dAtabase for Regulatory Grade micrObial Sequences (FDA-ARGOS): Supporting development and validation of Infectious Disease Dx tests.</title>
        <authorList>
            <person name="Sproer C."/>
            <person name="Gronow S."/>
            <person name="Severitt S."/>
            <person name="Schroder I."/>
            <person name="Tallon L."/>
            <person name="Sadzewicz L."/>
            <person name="Zhao X."/>
            <person name="Boylan J."/>
            <person name="Ott S."/>
            <person name="Bowen H."/>
            <person name="Vavikolanu K."/>
            <person name="Mehta A."/>
            <person name="Aluvathingal J."/>
            <person name="Nadendla S."/>
            <person name="Lowell S."/>
            <person name="Myers T."/>
            <person name="Yan Y."/>
            <person name="Sichtig H."/>
        </authorList>
    </citation>
    <scope>NUCLEOTIDE SEQUENCE [LARGE SCALE GENOMIC DNA]</scope>
    <source>
        <strain evidence="1 2">FDAARGOS_881</strain>
    </source>
</reference>
<dbReference type="EMBL" id="CP065713">
    <property type="protein sequence ID" value="QPT10198.1"/>
    <property type="molecule type" value="Genomic_DNA"/>
</dbReference>
<gene>
    <name evidence="1" type="ORF">I6G38_08310</name>
</gene>
<evidence type="ECO:0000313" key="1">
    <source>
        <dbReference type="EMBL" id="QPT10198.1"/>
    </source>
</evidence>
<dbReference type="Proteomes" id="UP000594836">
    <property type="component" value="Chromosome"/>
</dbReference>
<evidence type="ECO:0000313" key="2">
    <source>
        <dbReference type="Proteomes" id="UP000594836"/>
    </source>
</evidence>
<name>A0A7T3E6G6_SPHPI</name>
<dbReference type="RefSeq" id="WP_151606846.1">
    <property type="nucleotide sequence ID" value="NZ_CP065713.1"/>
</dbReference>
<protein>
    <recommendedName>
        <fullName evidence="3">HEPN domain-containing protein</fullName>
    </recommendedName>
</protein>
<evidence type="ECO:0008006" key="3">
    <source>
        <dbReference type="Google" id="ProtNLM"/>
    </source>
</evidence>
<sequence length="122" mass="13304">MEALAPQADQAVAPFHMMVGHAVELSMKAVLAHAGRDEEWLMMAGHSLDRCCRQALSSGFSGHANEELAALVDLLDGPHYDQRFRYPVLFGGTPHLIAADAAETLRLHLEDVRIWLSSGSPT</sequence>
<proteinExistence type="predicted"/>
<dbReference type="AlphaFoldDB" id="A0A7T3E6G6"/>